<dbReference type="OrthoDB" id="4256927at2"/>
<dbReference type="Proteomes" id="UP000319769">
    <property type="component" value="Unassembled WGS sequence"/>
</dbReference>
<proteinExistence type="predicted"/>
<dbReference type="GO" id="GO:0016747">
    <property type="term" value="F:acyltransferase activity, transferring groups other than amino-acyl groups"/>
    <property type="evidence" value="ECO:0007669"/>
    <property type="project" value="InterPro"/>
</dbReference>
<keyword evidence="3" id="KW-1185">Reference proteome</keyword>
<dbReference type="InterPro" id="IPR016181">
    <property type="entry name" value="Acyl_CoA_acyltransferase"/>
</dbReference>
<reference evidence="2" key="1">
    <citation type="submission" date="2019-09" db="EMBL/GenBank/DDBJ databases">
        <authorList>
            <person name="Teo W.F.A."/>
            <person name="Duangmal K."/>
        </authorList>
    </citation>
    <scope>NUCLEOTIDE SEQUENCE [LARGE SCALE GENOMIC DNA]</scope>
    <source>
        <strain evidence="2">K81G1</strain>
    </source>
</reference>
<feature type="domain" description="N-acetyltransferase" evidence="1">
    <location>
        <begin position="1"/>
        <end position="157"/>
    </location>
</feature>
<dbReference type="AlphaFoldDB" id="A0A5N0URT5"/>
<comment type="caution">
    <text evidence="2">The sequence shown here is derived from an EMBL/GenBank/DDBJ whole genome shotgun (WGS) entry which is preliminary data.</text>
</comment>
<evidence type="ECO:0000313" key="2">
    <source>
        <dbReference type="EMBL" id="KAA9153543.1"/>
    </source>
</evidence>
<organism evidence="2 3">
    <name type="scientific">Amycolatopsis acidicola</name>
    <dbReference type="NCBI Taxonomy" id="2596893"/>
    <lineage>
        <taxon>Bacteria</taxon>
        <taxon>Bacillati</taxon>
        <taxon>Actinomycetota</taxon>
        <taxon>Actinomycetes</taxon>
        <taxon>Pseudonocardiales</taxon>
        <taxon>Pseudonocardiaceae</taxon>
        <taxon>Amycolatopsis</taxon>
    </lineage>
</organism>
<sequence length="182" mass="19400">MEFRELAGTTADRALLARVVLACSGASLGRRFFLGGTPDPLDVLDRYQRYLLAGPPEGAAVLALAGGVPAGLANLARRTPGEADLGLLVADPWQRQGIGTALAEGLWRSGRWPGWTVHASVLADNLPAKSLLRAQGFRAVPGAERGQDDYLLRLPATMTTVMREAEPCPDRRANGWCSAPRS</sequence>
<dbReference type="Gene3D" id="3.40.630.30">
    <property type="match status" value="1"/>
</dbReference>
<dbReference type="InterPro" id="IPR000182">
    <property type="entry name" value="GNAT_dom"/>
</dbReference>
<evidence type="ECO:0000259" key="1">
    <source>
        <dbReference type="PROSITE" id="PS51186"/>
    </source>
</evidence>
<name>A0A5N0URT5_9PSEU</name>
<evidence type="ECO:0000313" key="3">
    <source>
        <dbReference type="Proteomes" id="UP000319769"/>
    </source>
</evidence>
<gene>
    <name evidence="2" type="ORF">FPZ12_034340</name>
</gene>
<protein>
    <submittedName>
        <fullName evidence="2">GNAT family N-acetyltransferase</fullName>
    </submittedName>
</protein>
<dbReference type="EMBL" id="VMNW02000075">
    <property type="protein sequence ID" value="KAA9153543.1"/>
    <property type="molecule type" value="Genomic_DNA"/>
</dbReference>
<dbReference type="SUPFAM" id="SSF55729">
    <property type="entry name" value="Acyl-CoA N-acyltransferases (Nat)"/>
    <property type="match status" value="1"/>
</dbReference>
<dbReference type="Pfam" id="PF00583">
    <property type="entry name" value="Acetyltransf_1"/>
    <property type="match status" value="1"/>
</dbReference>
<dbReference type="PROSITE" id="PS51186">
    <property type="entry name" value="GNAT"/>
    <property type="match status" value="1"/>
</dbReference>
<accession>A0A5N0URT5</accession>